<sequence length="265" mass="29665">MSSIQITPLTGSVGASVEGVNLNEPTSNAAFDVLHRAFLEYGVLVYRGQRLQPEAQIAFARRWGKPVQNNPLLKGLSDFPELAQVTKIPKETASTEAWHSDSIYTEVPPKISILCAVVVPRGGDTMWCNQYLAYERLSPAMQRMLEGLRVRFTGLRLARMTGSDAVPSAVHPLVRTHPETHRKALYVGHPDTAHSIEGMTPAESRPLLDFLYAHSTSPDNVYRHMWQEGDVVMWDNRCTMHYAVHDYGEAERILNRVTLEGEVPC</sequence>
<evidence type="ECO:0000256" key="2">
    <source>
        <dbReference type="ARBA" id="ARBA00022723"/>
    </source>
</evidence>
<keyword evidence="2" id="KW-0479">Metal-binding</keyword>
<evidence type="ECO:0000313" key="7">
    <source>
        <dbReference type="EMBL" id="EHP41207.1"/>
    </source>
</evidence>
<dbReference type="OrthoDB" id="581608at2"/>
<dbReference type="PANTHER" id="PTHR30468:SF1">
    <property type="entry name" value="ALPHA-KETOGLUTARATE-DEPENDENT SULFONATE DIOXYGENASE"/>
    <property type="match status" value="1"/>
</dbReference>
<protein>
    <submittedName>
        <fullName evidence="7">Taurine dioxygenase</fullName>
    </submittedName>
</protein>
<dbReference type="InterPro" id="IPR042098">
    <property type="entry name" value="TauD-like_sf"/>
</dbReference>
<proteinExistence type="inferred from homology"/>
<organism evidence="7 8">
    <name type="scientific">Cupriavidus basilensis OR16</name>
    <dbReference type="NCBI Taxonomy" id="1127483"/>
    <lineage>
        <taxon>Bacteria</taxon>
        <taxon>Pseudomonadati</taxon>
        <taxon>Pseudomonadota</taxon>
        <taxon>Betaproteobacteria</taxon>
        <taxon>Burkholderiales</taxon>
        <taxon>Burkholderiaceae</taxon>
        <taxon>Cupriavidus</taxon>
    </lineage>
</organism>
<dbReference type="GO" id="GO:0016706">
    <property type="term" value="F:2-oxoglutarate-dependent dioxygenase activity"/>
    <property type="evidence" value="ECO:0007669"/>
    <property type="project" value="TreeGrafter"/>
</dbReference>
<name>H1S8J3_9BURK</name>
<dbReference type="AlphaFoldDB" id="H1S8J3"/>
<reference evidence="7 8" key="1">
    <citation type="journal article" date="2012" name="J. Bacteriol.">
        <title>De Novo Genome Project of Cupriavidus basilensis OR16.</title>
        <authorList>
            <person name="Cserhati M."/>
            <person name="Kriszt B."/>
            <person name="Szoboszlay S."/>
            <person name="Toth A."/>
            <person name="Szabo I."/>
            <person name="Tancsics A."/>
            <person name="Nagy I."/>
            <person name="Horvath B."/>
            <person name="Nagy I."/>
            <person name="Kukolya J."/>
        </authorList>
    </citation>
    <scope>NUCLEOTIDE SEQUENCE [LARGE SCALE GENOMIC DNA]</scope>
    <source>
        <strain evidence="7 8">OR16</strain>
    </source>
</reference>
<comment type="caution">
    <text evidence="7">The sequence shown here is derived from an EMBL/GenBank/DDBJ whole genome shotgun (WGS) entry which is preliminary data.</text>
</comment>
<gene>
    <name evidence="7" type="ORF">OR16_21553</name>
</gene>
<keyword evidence="4" id="KW-0560">Oxidoreductase</keyword>
<dbReference type="Proteomes" id="UP000005808">
    <property type="component" value="Unassembled WGS sequence"/>
</dbReference>
<evidence type="ECO:0000256" key="1">
    <source>
        <dbReference type="ARBA" id="ARBA00005896"/>
    </source>
</evidence>
<dbReference type="InterPro" id="IPR051323">
    <property type="entry name" value="AtsK-like"/>
</dbReference>
<dbReference type="GO" id="GO:0046872">
    <property type="term" value="F:metal ion binding"/>
    <property type="evidence" value="ECO:0007669"/>
    <property type="project" value="UniProtKB-KW"/>
</dbReference>
<comment type="similarity">
    <text evidence="1">Belongs to the TfdA dioxygenase family.</text>
</comment>
<evidence type="ECO:0000259" key="6">
    <source>
        <dbReference type="Pfam" id="PF02668"/>
    </source>
</evidence>
<evidence type="ECO:0000256" key="4">
    <source>
        <dbReference type="ARBA" id="ARBA00023002"/>
    </source>
</evidence>
<dbReference type="InterPro" id="IPR003819">
    <property type="entry name" value="TauD/TfdA-like"/>
</dbReference>
<evidence type="ECO:0000256" key="3">
    <source>
        <dbReference type="ARBA" id="ARBA00022964"/>
    </source>
</evidence>
<keyword evidence="5" id="KW-0408">Iron</keyword>
<evidence type="ECO:0000313" key="8">
    <source>
        <dbReference type="Proteomes" id="UP000005808"/>
    </source>
</evidence>
<dbReference type="RefSeq" id="WP_006159747.1">
    <property type="nucleotide sequence ID" value="NZ_AHJE01000052.1"/>
</dbReference>
<dbReference type="GO" id="GO:0005737">
    <property type="term" value="C:cytoplasm"/>
    <property type="evidence" value="ECO:0007669"/>
    <property type="project" value="TreeGrafter"/>
</dbReference>
<accession>H1S8J3</accession>
<feature type="domain" description="TauD/TfdA-like" evidence="6">
    <location>
        <begin position="5"/>
        <end position="258"/>
    </location>
</feature>
<dbReference type="SUPFAM" id="SSF51197">
    <property type="entry name" value="Clavaminate synthase-like"/>
    <property type="match status" value="1"/>
</dbReference>
<dbReference type="Pfam" id="PF02668">
    <property type="entry name" value="TauD"/>
    <property type="match status" value="1"/>
</dbReference>
<dbReference type="PANTHER" id="PTHR30468">
    <property type="entry name" value="ALPHA-KETOGLUTARATE-DEPENDENT SULFONATE DIOXYGENASE"/>
    <property type="match status" value="1"/>
</dbReference>
<keyword evidence="3 7" id="KW-0223">Dioxygenase</keyword>
<dbReference type="PATRIC" id="fig|1127483.3.peg.4310"/>
<dbReference type="EMBL" id="AHJE01000052">
    <property type="protein sequence ID" value="EHP41207.1"/>
    <property type="molecule type" value="Genomic_DNA"/>
</dbReference>
<dbReference type="Gene3D" id="3.60.130.10">
    <property type="entry name" value="Clavaminate synthase-like"/>
    <property type="match status" value="1"/>
</dbReference>
<evidence type="ECO:0000256" key="5">
    <source>
        <dbReference type="ARBA" id="ARBA00023004"/>
    </source>
</evidence>